<comment type="subcellular location">
    <subcellularLocation>
        <location evidence="1">Membrane</location>
    </subcellularLocation>
</comment>
<dbReference type="PIRSF" id="PIRSF006076">
    <property type="entry name" value="OM_assembly_OMP85"/>
    <property type="match status" value="1"/>
</dbReference>
<keyword evidence="4" id="KW-0732">Signal</keyword>
<keyword evidence="3" id="KW-0812">Transmembrane</keyword>
<dbReference type="InterPro" id="IPR034746">
    <property type="entry name" value="POTRA"/>
</dbReference>
<dbReference type="InterPro" id="IPR039910">
    <property type="entry name" value="D15-like"/>
</dbReference>
<feature type="domain" description="POTRA" evidence="9">
    <location>
        <begin position="31"/>
        <end position="103"/>
    </location>
</feature>
<keyword evidence="5" id="KW-0677">Repeat</keyword>
<reference evidence="10" key="1">
    <citation type="journal article" date="2020" name="mSystems">
        <title>Genome- and Community-Level Interaction Insights into Carbon Utilization and Element Cycling Functions of Hydrothermarchaeota in Hydrothermal Sediment.</title>
        <authorList>
            <person name="Zhou Z."/>
            <person name="Liu Y."/>
            <person name="Xu W."/>
            <person name="Pan J."/>
            <person name="Luo Z.H."/>
            <person name="Li M."/>
        </authorList>
    </citation>
    <scope>NUCLEOTIDE SEQUENCE [LARGE SCALE GENOMIC DNA]</scope>
    <source>
        <strain evidence="10">HyVt-460</strain>
    </source>
</reference>
<proteinExistence type="predicted"/>
<dbReference type="NCBIfam" id="TIGR03303">
    <property type="entry name" value="OM_YaeT"/>
    <property type="match status" value="1"/>
</dbReference>
<evidence type="ECO:0000256" key="4">
    <source>
        <dbReference type="ARBA" id="ARBA00022729"/>
    </source>
</evidence>
<feature type="domain" description="POTRA" evidence="9">
    <location>
        <begin position="272"/>
        <end position="350"/>
    </location>
</feature>
<dbReference type="Pfam" id="PF01103">
    <property type="entry name" value="Omp85"/>
    <property type="match status" value="1"/>
</dbReference>
<dbReference type="InterPro" id="IPR010827">
    <property type="entry name" value="BamA/TamA_POTRA"/>
</dbReference>
<protein>
    <recommendedName>
        <fullName evidence="8">Outer membrane protein assembly factor BamA</fullName>
    </recommendedName>
</protein>
<evidence type="ECO:0000313" key="10">
    <source>
        <dbReference type="EMBL" id="HHM02566.1"/>
    </source>
</evidence>
<dbReference type="EMBL" id="DRLI01000235">
    <property type="protein sequence ID" value="HHM02566.1"/>
    <property type="molecule type" value="Genomic_DNA"/>
</dbReference>
<feature type="domain" description="POTRA" evidence="9">
    <location>
        <begin position="353"/>
        <end position="428"/>
    </location>
</feature>
<dbReference type="PROSITE" id="PS51779">
    <property type="entry name" value="POTRA"/>
    <property type="match status" value="4"/>
</dbReference>
<dbReference type="InterPro" id="IPR023707">
    <property type="entry name" value="OM_assembly_BamA"/>
</dbReference>
<dbReference type="GO" id="GO:0071709">
    <property type="term" value="P:membrane assembly"/>
    <property type="evidence" value="ECO:0007669"/>
    <property type="project" value="InterPro"/>
</dbReference>
<evidence type="ECO:0000256" key="1">
    <source>
        <dbReference type="ARBA" id="ARBA00004370"/>
    </source>
</evidence>
<evidence type="ECO:0000256" key="6">
    <source>
        <dbReference type="ARBA" id="ARBA00023136"/>
    </source>
</evidence>
<evidence type="ECO:0000256" key="2">
    <source>
        <dbReference type="ARBA" id="ARBA00022452"/>
    </source>
</evidence>
<comment type="caution">
    <text evidence="10">The sequence shown here is derived from an EMBL/GenBank/DDBJ whole genome shotgun (WGS) entry which is preliminary data.</text>
</comment>
<feature type="domain" description="POTRA" evidence="9">
    <location>
        <begin position="104"/>
        <end position="181"/>
    </location>
</feature>
<sequence>MEENVRKIFALLIINIVLIFSVQVQSQSQNIVINTITVEGNKSADASTIRLNSGLAIGESITGDDIQKAIKNLWGLNIFEDIQIYIVNQSMDGIDLLIRVKEYPRLRSVIIKGNEELSEDEVKEALQTYRGMVISPYKISRMKQRLLKKYTEEGFLLAQVNIDTLKAAKGRVNLMVNIKEGFEVQIEKITFHGNKNIESDDLRDAMEDTQEDRWWRSADFNAKKYEADKALVIQYYKDHGYRDADIVRDSLYYSEDKRNLFIDIWVYEGNKYYFGDIAFKGNEIFSDEELAASLDIQKGDVYDQKKYDEGIRDRLRNMYYNQGYLFASIIPQEVPVHNDTLNVTFNISEGTVVRIKSILITGNTKTSEKVIRREFKIHPGDVFNNAKLERSIRDLMVLNYFTQNIRPDVKLIPNDPKHVNLSIQVEEKSTDTANMSAGYSQRDGLIGSIGLTFNNFSLAHPTAGGDGQRLVFDWQFGRIYRSISVSFTEPWMFDTPTLAGFSLFNTRSGGGFYPWDRRDLGGTIRIGRRFYWPDNYFRGDWVIRAAETSITNIRDTELQRRYEELGTAGNTSQLSLTQIISRDSRNSAEFPTSGSTHSLSLQLSGGPLGGDQHFFKTQFSSEWFIPLPFKLVLYTQNKFGILNQLRKDSFILFGEYFYMGGSGLGFAEGLRGYDDGQVGPLTSAGRPIGGKSMIKTTVELRFPIAPNPTIFGLLFAEGGNAWEDIRQTNPFELRRSVGAGVRLFMPLVGIIGIDFGYGFDYYDATGKRTGDWKVHFQFGRF</sequence>
<dbReference type="InterPro" id="IPR000184">
    <property type="entry name" value="Bac_surfAg_D15"/>
</dbReference>
<accession>A0A7V5RQ40</accession>
<keyword evidence="7" id="KW-0998">Cell outer membrane</keyword>
<dbReference type="GO" id="GO:0009279">
    <property type="term" value="C:cell outer membrane"/>
    <property type="evidence" value="ECO:0007669"/>
    <property type="project" value="UniProtKB-UniRule"/>
</dbReference>
<name>A0A7V5RQ40_CALAY</name>
<evidence type="ECO:0000256" key="7">
    <source>
        <dbReference type="ARBA" id="ARBA00023237"/>
    </source>
</evidence>
<keyword evidence="2" id="KW-1134">Transmembrane beta strand</keyword>
<organism evidence="10">
    <name type="scientific">Caldithrix abyssi</name>
    <dbReference type="NCBI Taxonomy" id="187145"/>
    <lineage>
        <taxon>Bacteria</taxon>
        <taxon>Pseudomonadati</taxon>
        <taxon>Calditrichota</taxon>
        <taxon>Calditrichia</taxon>
        <taxon>Calditrichales</taxon>
        <taxon>Calditrichaceae</taxon>
        <taxon>Caldithrix</taxon>
    </lineage>
</organism>
<dbReference type="Gene3D" id="3.10.20.310">
    <property type="entry name" value="membrane protein fhac"/>
    <property type="match status" value="5"/>
</dbReference>
<dbReference type="PANTHER" id="PTHR12815">
    <property type="entry name" value="SORTING AND ASSEMBLY MACHINERY SAMM50 PROTEIN FAMILY MEMBER"/>
    <property type="match status" value="1"/>
</dbReference>
<keyword evidence="6" id="KW-0472">Membrane</keyword>
<dbReference type="PANTHER" id="PTHR12815:SF47">
    <property type="entry name" value="TRANSLOCATION AND ASSEMBLY MODULE SUBUNIT TAMA"/>
    <property type="match status" value="1"/>
</dbReference>
<dbReference type="Pfam" id="PF07244">
    <property type="entry name" value="POTRA"/>
    <property type="match status" value="5"/>
</dbReference>
<gene>
    <name evidence="10" type="primary">bamA</name>
    <name evidence="10" type="ORF">ENJ15_06095</name>
</gene>
<evidence type="ECO:0000256" key="8">
    <source>
        <dbReference type="NCBIfam" id="TIGR03303"/>
    </source>
</evidence>
<dbReference type="Gene3D" id="2.40.160.50">
    <property type="entry name" value="membrane protein fhac: a member of the omp85/tpsb transporter family"/>
    <property type="match status" value="1"/>
</dbReference>
<dbReference type="AlphaFoldDB" id="A0A7V5RQ40"/>
<evidence type="ECO:0000259" key="9">
    <source>
        <dbReference type="PROSITE" id="PS51779"/>
    </source>
</evidence>
<evidence type="ECO:0000256" key="5">
    <source>
        <dbReference type="ARBA" id="ARBA00022737"/>
    </source>
</evidence>
<dbReference type="Proteomes" id="UP000885771">
    <property type="component" value="Unassembled WGS sequence"/>
</dbReference>
<evidence type="ECO:0000256" key="3">
    <source>
        <dbReference type="ARBA" id="ARBA00022692"/>
    </source>
</evidence>